<dbReference type="EMBL" id="SPRH01000014">
    <property type="protein sequence ID" value="TIC01991.1"/>
    <property type="molecule type" value="Genomic_DNA"/>
</dbReference>
<dbReference type="Proteomes" id="UP000307169">
    <property type="component" value="Unassembled WGS sequence"/>
</dbReference>
<reference evidence="11 12" key="1">
    <citation type="submission" date="2019-03" db="EMBL/GenBank/DDBJ databases">
        <title>Sequencing 25 genomes of Wallemia mellicola.</title>
        <authorList>
            <person name="Gostincar C."/>
        </authorList>
    </citation>
    <scope>NUCLEOTIDE SEQUENCE [LARGE SCALE GENOMIC DNA]</scope>
    <source>
        <strain evidence="6 13">EXF-1262</strain>
        <strain evidence="8 14">EXF-1274</strain>
        <strain evidence="10 11">EXF-1277</strain>
        <strain evidence="5 15">EXF-6152</strain>
        <strain evidence="9 16">EXF-757</strain>
        <strain evidence="7 12">EXF-8738</strain>
    </source>
</reference>
<dbReference type="PROSITE" id="PS00061">
    <property type="entry name" value="ADH_SHORT"/>
    <property type="match status" value="1"/>
</dbReference>
<dbReference type="Pfam" id="PF13561">
    <property type="entry name" value="adh_short_C2"/>
    <property type="match status" value="1"/>
</dbReference>
<dbReference type="PANTHER" id="PTHR43008:SF6">
    <property type="entry name" value="NADP-DEPENDENT MANNITOL DEHYDROGENASE"/>
    <property type="match status" value="1"/>
</dbReference>
<dbReference type="EMBL" id="SPRW01000016">
    <property type="protein sequence ID" value="TIC66457.1"/>
    <property type="molecule type" value="Genomic_DNA"/>
</dbReference>
<dbReference type="InterPro" id="IPR036291">
    <property type="entry name" value="NAD(P)-bd_dom_sf"/>
</dbReference>
<keyword evidence="3" id="KW-0560">Oxidoreductase</keyword>
<evidence type="ECO:0000313" key="16">
    <source>
        <dbReference type="Proteomes" id="UP000310708"/>
    </source>
</evidence>
<evidence type="ECO:0000259" key="4">
    <source>
        <dbReference type="SMART" id="SM00822"/>
    </source>
</evidence>
<organism evidence="7 12">
    <name type="scientific">Wallemia mellicola</name>
    <dbReference type="NCBI Taxonomy" id="1708541"/>
    <lineage>
        <taxon>Eukaryota</taxon>
        <taxon>Fungi</taxon>
        <taxon>Dikarya</taxon>
        <taxon>Basidiomycota</taxon>
        <taxon>Wallemiomycotina</taxon>
        <taxon>Wallemiomycetes</taxon>
        <taxon>Wallemiales</taxon>
        <taxon>Wallemiaceae</taxon>
        <taxon>Wallemia</taxon>
    </lineage>
</organism>
<dbReference type="EMBL" id="SPRC01000014">
    <property type="protein sequence ID" value="TIB80689.1"/>
    <property type="molecule type" value="Genomic_DNA"/>
</dbReference>
<dbReference type="GO" id="GO:0016616">
    <property type="term" value="F:oxidoreductase activity, acting on the CH-OH group of donors, NAD or NADP as acceptor"/>
    <property type="evidence" value="ECO:0007669"/>
    <property type="project" value="UniProtKB-ARBA"/>
</dbReference>
<name>A0A4T0R377_9BASI</name>
<dbReference type="Proteomes" id="UP000310708">
    <property type="component" value="Unassembled WGS sequence"/>
</dbReference>
<dbReference type="EMBL" id="SPRX01000013">
    <property type="protein sequence ID" value="TIC67097.1"/>
    <property type="molecule type" value="Genomic_DNA"/>
</dbReference>
<comment type="similarity">
    <text evidence="1">Belongs to the short-chain dehydrogenases/reductases (SDR) family.</text>
</comment>
<dbReference type="EMBL" id="SPRV01000014">
    <property type="protein sequence ID" value="TIC68036.1"/>
    <property type="molecule type" value="Genomic_DNA"/>
</dbReference>
<gene>
    <name evidence="9" type="ORF">E3Q01_01457</name>
    <name evidence="8" type="ORF">E3Q02_01860</name>
    <name evidence="10" type="ORF">E3Q03_01757</name>
    <name evidence="7" type="ORF">E3Q10_00616</name>
    <name evidence="6" type="ORF">E3Q17_01590</name>
    <name evidence="5" type="ORF">E3Q22_01749</name>
</gene>
<keyword evidence="2" id="KW-0521">NADP</keyword>
<evidence type="ECO:0000256" key="1">
    <source>
        <dbReference type="ARBA" id="ARBA00006484"/>
    </source>
</evidence>
<protein>
    <submittedName>
        <fullName evidence="7">NAD(P)-binding protein</fullName>
    </submittedName>
</protein>
<evidence type="ECO:0000313" key="8">
    <source>
        <dbReference type="EMBL" id="TIC66457.1"/>
    </source>
</evidence>
<evidence type="ECO:0000313" key="9">
    <source>
        <dbReference type="EMBL" id="TIC67097.1"/>
    </source>
</evidence>
<evidence type="ECO:0000256" key="3">
    <source>
        <dbReference type="ARBA" id="ARBA00023002"/>
    </source>
</evidence>
<dbReference type="PRINTS" id="PR00080">
    <property type="entry name" value="SDRFAMILY"/>
</dbReference>
<evidence type="ECO:0000256" key="2">
    <source>
        <dbReference type="ARBA" id="ARBA00022857"/>
    </source>
</evidence>
<dbReference type="Proteomes" id="UP000310685">
    <property type="component" value="Unassembled WGS sequence"/>
</dbReference>
<evidence type="ECO:0000313" key="10">
    <source>
        <dbReference type="EMBL" id="TIC68036.1"/>
    </source>
</evidence>
<dbReference type="OrthoDB" id="1888931at2759"/>
<comment type="caution">
    <text evidence="7">The sequence shown here is derived from an EMBL/GenBank/DDBJ whole genome shotgun (WGS) entry which is preliminary data.</text>
</comment>
<evidence type="ECO:0000313" key="6">
    <source>
        <dbReference type="EMBL" id="TIC01991.1"/>
    </source>
</evidence>
<evidence type="ECO:0000313" key="12">
    <source>
        <dbReference type="Proteomes" id="UP000305647"/>
    </source>
</evidence>
<dbReference type="FunFam" id="3.40.50.720:FF:000084">
    <property type="entry name" value="Short-chain dehydrogenase reductase"/>
    <property type="match status" value="1"/>
</dbReference>
<feature type="domain" description="Ketoreductase" evidence="4">
    <location>
        <begin position="9"/>
        <end position="188"/>
    </location>
</feature>
<dbReference type="InterPro" id="IPR002347">
    <property type="entry name" value="SDR_fam"/>
</dbReference>
<evidence type="ECO:0000313" key="11">
    <source>
        <dbReference type="Proteomes" id="UP000305362"/>
    </source>
</evidence>
<dbReference type="PRINTS" id="PR00081">
    <property type="entry name" value="GDHRDH"/>
</dbReference>
<dbReference type="GO" id="GO:0050664">
    <property type="term" value="F:oxidoreductase activity, acting on NAD(P)H, oxygen as acceptor"/>
    <property type="evidence" value="ECO:0007669"/>
    <property type="project" value="TreeGrafter"/>
</dbReference>
<evidence type="ECO:0000313" key="13">
    <source>
        <dbReference type="Proteomes" id="UP000307169"/>
    </source>
</evidence>
<dbReference type="Gene3D" id="3.40.50.720">
    <property type="entry name" value="NAD(P)-binding Rossmann-like Domain"/>
    <property type="match status" value="1"/>
</dbReference>
<dbReference type="InterPro" id="IPR020904">
    <property type="entry name" value="Sc_DH/Rdtase_CS"/>
</dbReference>
<evidence type="ECO:0000313" key="7">
    <source>
        <dbReference type="EMBL" id="TIC33667.1"/>
    </source>
</evidence>
<dbReference type="InterPro" id="IPR057326">
    <property type="entry name" value="KR_dom"/>
</dbReference>
<dbReference type="AlphaFoldDB" id="A0A4T0R377"/>
<dbReference type="OMA" id="AGVIHMS"/>
<sequence length="260" mass="28066">MPLSLALEGTVIVSGGNRGIGYELSRSVAESGAQVAIIYRSAKDADEVAAKISKEFNVPVKAFQCDVTDQESVKTVVNKVDKEFGPVTGLIANAGVAELRPALELTRADFDKIYNVNVYGVFNTAQAVAQLWVNKKFEKGSIVIISSMSGEIYNTCAPNQALTQVFYNSSKAAVTHLGKCLAGEWAQHKIRVNTVAPGYVNTDQTKDHPEEIKSYQAKNTPLGRFCHPSEQAPSAIFLLSDKASFITGATIINDGGYTIW</sequence>
<evidence type="ECO:0000313" key="5">
    <source>
        <dbReference type="EMBL" id="TIB80689.1"/>
    </source>
</evidence>
<dbReference type="PANTHER" id="PTHR43008">
    <property type="entry name" value="BENZIL REDUCTASE"/>
    <property type="match status" value="1"/>
</dbReference>
<dbReference type="SUPFAM" id="SSF51735">
    <property type="entry name" value="NAD(P)-binding Rossmann-fold domains"/>
    <property type="match status" value="1"/>
</dbReference>
<dbReference type="Proteomes" id="UP000309601">
    <property type="component" value="Unassembled WGS sequence"/>
</dbReference>
<dbReference type="Proteomes" id="UP000305647">
    <property type="component" value="Unassembled WGS sequence"/>
</dbReference>
<dbReference type="SMART" id="SM00822">
    <property type="entry name" value="PKS_KR"/>
    <property type="match status" value="1"/>
</dbReference>
<proteinExistence type="inferred from homology"/>
<dbReference type="EMBL" id="SPRO01000004">
    <property type="protein sequence ID" value="TIC33667.1"/>
    <property type="molecule type" value="Genomic_DNA"/>
</dbReference>
<evidence type="ECO:0000313" key="15">
    <source>
        <dbReference type="Proteomes" id="UP000310685"/>
    </source>
</evidence>
<evidence type="ECO:0000313" key="14">
    <source>
        <dbReference type="Proteomes" id="UP000309601"/>
    </source>
</evidence>
<accession>A0A4T0R377</accession>
<dbReference type="Proteomes" id="UP000305362">
    <property type="component" value="Unassembled WGS sequence"/>
</dbReference>